<feature type="region of interest" description="Disordered" evidence="1">
    <location>
        <begin position="31"/>
        <end position="52"/>
    </location>
</feature>
<organism evidence="2 3">
    <name type="scientific">Marmota monax</name>
    <name type="common">Woodchuck</name>
    <dbReference type="NCBI Taxonomy" id="9995"/>
    <lineage>
        <taxon>Eukaryota</taxon>
        <taxon>Metazoa</taxon>
        <taxon>Chordata</taxon>
        <taxon>Craniata</taxon>
        <taxon>Vertebrata</taxon>
        <taxon>Euteleostomi</taxon>
        <taxon>Mammalia</taxon>
        <taxon>Eutheria</taxon>
        <taxon>Euarchontoglires</taxon>
        <taxon>Glires</taxon>
        <taxon>Rodentia</taxon>
        <taxon>Sciuromorpha</taxon>
        <taxon>Sciuridae</taxon>
        <taxon>Xerinae</taxon>
        <taxon>Marmotini</taxon>
        <taxon>Marmota</taxon>
    </lineage>
</organism>
<accession>A0A5E4CGU8</accession>
<evidence type="ECO:0000313" key="3">
    <source>
        <dbReference type="Proteomes" id="UP000335636"/>
    </source>
</evidence>
<dbReference type="EMBL" id="CABDUW010001378">
    <property type="protein sequence ID" value="VTJ81035.1"/>
    <property type="molecule type" value="Genomic_DNA"/>
</dbReference>
<dbReference type="Proteomes" id="UP000335636">
    <property type="component" value="Unassembled WGS sequence"/>
</dbReference>
<evidence type="ECO:0000256" key="1">
    <source>
        <dbReference type="SAM" id="MobiDB-lite"/>
    </source>
</evidence>
<keyword evidence="3" id="KW-1185">Reference proteome</keyword>
<comment type="caution">
    <text evidence="2">The sequence shown here is derived from an EMBL/GenBank/DDBJ whole genome shotgun (WGS) entry which is preliminary data.</text>
</comment>
<gene>
    <name evidence="2" type="ORF">MONAX_5E043412</name>
</gene>
<sequence>MPCPGCEWTHGSLSSHPLPIALSTCHRRTLPASPPWSSRPPSTKWVQHPIAS</sequence>
<proteinExistence type="predicted"/>
<feature type="non-terminal residue" evidence="2">
    <location>
        <position position="52"/>
    </location>
</feature>
<protein>
    <submittedName>
        <fullName evidence="2">Uncharacterized protein</fullName>
    </submittedName>
</protein>
<dbReference type="AlphaFoldDB" id="A0A5E4CGU8"/>
<name>A0A5E4CGU8_MARMO</name>
<evidence type="ECO:0000313" key="2">
    <source>
        <dbReference type="EMBL" id="VTJ81035.1"/>
    </source>
</evidence>
<reference evidence="2" key="1">
    <citation type="submission" date="2019-04" db="EMBL/GenBank/DDBJ databases">
        <authorList>
            <person name="Alioto T."/>
            <person name="Alioto T."/>
        </authorList>
    </citation>
    <scope>NUCLEOTIDE SEQUENCE [LARGE SCALE GENOMIC DNA]</scope>
</reference>